<name>A0A2T2X337_9FIRM</name>
<sequence length="260" mass="29391">MRRKILGCPVDDLDLGELVNIVRYNLEQGYRQWYTSMNVANWYAYTHFPDVASLIDEANIITADGWPIAWAGRAVYGEPFPRIPAINFLDTILSNLPDNEPVRVFLLGGKPGVAERAGPKLEARYPRIRVVGTFHGFLENSGAEQNAVDAINKARPTILILGMGTPYEQRWLVRHFDESPALFAIGIGGGIDILAGLKTRAPAWMQKYGMEWLYRMLQEPQRLSGRYFVTSLSFAWHVVQTVWTMNPEGRPESHSNKKEA</sequence>
<evidence type="ECO:0000313" key="3">
    <source>
        <dbReference type="EMBL" id="PSR28905.1"/>
    </source>
</evidence>
<dbReference type="NCBIfam" id="TIGR00696">
    <property type="entry name" value="wecG_tagA_cpsF"/>
    <property type="match status" value="1"/>
</dbReference>
<dbReference type="CDD" id="cd06533">
    <property type="entry name" value="Glyco_transf_WecG_TagA"/>
    <property type="match status" value="1"/>
</dbReference>
<dbReference type="Pfam" id="PF03808">
    <property type="entry name" value="Glyco_tran_WecG"/>
    <property type="match status" value="1"/>
</dbReference>
<accession>A0A2T2X337</accession>
<dbReference type="GO" id="GO:0016758">
    <property type="term" value="F:hexosyltransferase activity"/>
    <property type="evidence" value="ECO:0007669"/>
    <property type="project" value="TreeGrafter"/>
</dbReference>
<dbReference type="EMBL" id="PXYT01000018">
    <property type="protein sequence ID" value="PSR28905.1"/>
    <property type="molecule type" value="Genomic_DNA"/>
</dbReference>
<protein>
    <recommendedName>
        <fullName evidence="5">Glycosyltransferase</fullName>
    </recommendedName>
</protein>
<reference evidence="3 4" key="1">
    <citation type="journal article" date="2014" name="BMC Genomics">
        <title>Comparison of environmental and isolate Sulfobacillus genomes reveals diverse carbon, sulfur, nitrogen, and hydrogen metabolisms.</title>
        <authorList>
            <person name="Justice N.B."/>
            <person name="Norman A."/>
            <person name="Brown C.T."/>
            <person name="Singh A."/>
            <person name="Thomas B.C."/>
            <person name="Banfield J.F."/>
        </authorList>
    </citation>
    <scope>NUCLEOTIDE SEQUENCE [LARGE SCALE GENOMIC DNA]</scope>
    <source>
        <strain evidence="3">AMDSBA1</strain>
    </source>
</reference>
<dbReference type="InterPro" id="IPR004629">
    <property type="entry name" value="WecG_TagA_CpsF"/>
</dbReference>
<evidence type="ECO:0000256" key="2">
    <source>
        <dbReference type="ARBA" id="ARBA00022679"/>
    </source>
</evidence>
<organism evidence="3 4">
    <name type="scientific">Sulfobacillus benefaciens</name>
    <dbReference type="NCBI Taxonomy" id="453960"/>
    <lineage>
        <taxon>Bacteria</taxon>
        <taxon>Bacillati</taxon>
        <taxon>Bacillota</taxon>
        <taxon>Clostridia</taxon>
        <taxon>Eubacteriales</taxon>
        <taxon>Clostridiales Family XVII. Incertae Sedis</taxon>
        <taxon>Sulfobacillus</taxon>
    </lineage>
</organism>
<evidence type="ECO:0000256" key="1">
    <source>
        <dbReference type="ARBA" id="ARBA00022676"/>
    </source>
</evidence>
<dbReference type="Proteomes" id="UP000242699">
    <property type="component" value="Unassembled WGS sequence"/>
</dbReference>
<evidence type="ECO:0008006" key="5">
    <source>
        <dbReference type="Google" id="ProtNLM"/>
    </source>
</evidence>
<dbReference type="PANTHER" id="PTHR34136:SF1">
    <property type="entry name" value="UDP-N-ACETYL-D-MANNOSAMINURONIC ACID TRANSFERASE"/>
    <property type="match status" value="1"/>
</dbReference>
<dbReference type="PANTHER" id="PTHR34136">
    <property type="match status" value="1"/>
</dbReference>
<gene>
    <name evidence="3" type="ORF">C7B43_09490</name>
</gene>
<evidence type="ECO:0000313" key="4">
    <source>
        <dbReference type="Proteomes" id="UP000242699"/>
    </source>
</evidence>
<dbReference type="AlphaFoldDB" id="A0A2T2X337"/>
<keyword evidence="2" id="KW-0808">Transferase</keyword>
<keyword evidence="1" id="KW-0328">Glycosyltransferase</keyword>
<proteinExistence type="predicted"/>
<comment type="caution">
    <text evidence="3">The sequence shown here is derived from an EMBL/GenBank/DDBJ whole genome shotgun (WGS) entry which is preliminary data.</text>
</comment>